<keyword evidence="2" id="KW-0489">Methyltransferase</keyword>
<reference evidence="8" key="1">
    <citation type="journal article" date="2014" name="Front. Microbiol.">
        <title>High frequency of phylogenetically diverse reductive dehalogenase-homologous genes in deep subseafloor sedimentary metagenomes.</title>
        <authorList>
            <person name="Kawai M."/>
            <person name="Futagami T."/>
            <person name="Toyoda A."/>
            <person name="Takaki Y."/>
            <person name="Nishi S."/>
            <person name="Hori S."/>
            <person name="Arai W."/>
            <person name="Tsubouchi T."/>
            <person name="Morono Y."/>
            <person name="Uchiyama I."/>
            <person name="Ito T."/>
            <person name="Fujiyama A."/>
            <person name="Inagaki F."/>
            <person name="Takami H."/>
        </authorList>
    </citation>
    <scope>NUCLEOTIDE SEQUENCE</scope>
    <source>
        <strain evidence="8">Expedition CK06-06</strain>
    </source>
</reference>
<dbReference type="Gene3D" id="3.20.20.330">
    <property type="entry name" value="Homocysteine-binding-like domain"/>
    <property type="match status" value="1"/>
</dbReference>
<dbReference type="GO" id="GO:0046653">
    <property type="term" value="P:tetrahydrofolate metabolic process"/>
    <property type="evidence" value="ECO:0007669"/>
    <property type="project" value="TreeGrafter"/>
</dbReference>
<organism evidence="8">
    <name type="scientific">marine sediment metagenome</name>
    <dbReference type="NCBI Taxonomy" id="412755"/>
    <lineage>
        <taxon>unclassified sequences</taxon>
        <taxon>metagenomes</taxon>
        <taxon>ecological metagenomes</taxon>
    </lineage>
</organism>
<dbReference type="GO" id="GO:0005829">
    <property type="term" value="C:cytosol"/>
    <property type="evidence" value="ECO:0007669"/>
    <property type="project" value="TreeGrafter"/>
</dbReference>
<dbReference type="AlphaFoldDB" id="X1HF97"/>
<evidence type="ECO:0000256" key="3">
    <source>
        <dbReference type="ARBA" id="ARBA00022679"/>
    </source>
</evidence>
<dbReference type="GO" id="GO:0046872">
    <property type="term" value="F:metal ion binding"/>
    <property type="evidence" value="ECO:0007669"/>
    <property type="project" value="UniProtKB-KW"/>
</dbReference>
<dbReference type="PANTHER" id="PTHR45833">
    <property type="entry name" value="METHIONINE SYNTHASE"/>
    <property type="match status" value="1"/>
</dbReference>
<keyword evidence="3" id="KW-0808">Transferase</keyword>
<sequence>MGTELIAHRIEAGKCNDYLNIESPDIVLDIHRAYLQAGSDAVLTNTFGANKYALARHGFGERSKEINTAAAQIARRAAGEEKYVLGDIGPSGDFLEPLGPLKADGLKDAFAQQAKALSAGGVDGFIIETMTALDEVTIAIEAVKSISDLPVFVSLAYDPAGETFRTMMGIGPADAADKLLPLGIDAIGFNCGSLGMEQYVSLAQIYVSETKGEVAILAEPNAGKPELVDDQVIYKVNPEDFAV</sequence>
<keyword evidence="6" id="KW-0170">Cobalt</keyword>
<protein>
    <recommendedName>
        <fullName evidence="7">Hcy-binding domain-containing protein</fullName>
    </recommendedName>
</protein>
<dbReference type="PANTHER" id="PTHR45833:SF1">
    <property type="entry name" value="METHIONINE SYNTHASE"/>
    <property type="match status" value="1"/>
</dbReference>
<evidence type="ECO:0000256" key="1">
    <source>
        <dbReference type="ARBA" id="ARBA00010398"/>
    </source>
</evidence>
<proteinExistence type="inferred from homology"/>
<comment type="similarity">
    <text evidence="1">Belongs to the vitamin-B12 dependent methionine synthase family.</text>
</comment>
<evidence type="ECO:0000256" key="5">
    <source>
        <dbReference type="ARBA" id="ARBA00022723"/>
    </source>
</evidence>
<dbReference type="InterPro" id="IPR003726">
    <property type="entry name" value="HCY_dom"/>
</dbReference>
<name>X1HF97_9ZZZZ</name>
<dbReference type="Pfam" id="PF02574">
    <property type="entry name" value="S-methyl_trans"/>
    <property type="match status" value="1"/>
</dbReference>
<gene>
    <name evidence="8" type="ORF">S03H2_30375</name>
</gene>
<evidence type="ECO:0000256" key="4">
    <source>
        <dbReference type="ARBA" id="ARBA00022691"/>
    </source>
</evidence>
<dbReference type="InterPro" id="IPR036589">
    <property type="entry name" value="HCY_dom_sf"/>
</dbReference>
<evidence type="ECO:0000259" key="7">
    <source>
        <dbReference type="PROSITE" id="PS50970"/>
    </source>
</evidence>
<dbReference type="SUPFAM" id="SSF82282">
    <property type="entry name" value="Homocysteine S-methyltransferase"/>
    <property type="match status" value="1"/>
</dbReference>
<feature type="non-terminal residue" evidence="8">
    <location>
        <position position="243"/>
    </location>
</feature>
<evidence type="ECO:0000256" key="2">
    <source>
        <dbReference type="ARBA" id="ARBA00022603"/>
    </source>
</evidence>
<dbReference type="PROSITE" id="PS50970">
    <property type="entry name" value="HCY"/>
    <property type="match status" value="1"/>
</dbReference>
<feature type="domain" description="Hcy-binding" evidence="7">
    <location>
        <begin position="1"/>
        <end position="243"/>
    </location>
</feature>
<dbReference type="GO" id="GO:0050667">
    <property type="term" value="P:homocysteine metabolic process"/>
    <property type="evidence" value="ECO:0007669"/>
    <property type="project" value="TreeGrafter"/>
</dbReference>
<accession>X1HF97</accession>
<comment type="caution">
    <text evidence="8">The sequence shown here is derived from an EMBL/GenBank/DDBJ whole genome shotgun (WGS) entry which is preliminary data.</text>
</comment>
<keyword evidence="5" id="KW-0479">Metal-binding</keyword>
<evidence type="ECO:0000313" key="8">
    <source>
        <dbReference type="EMBL" id="GAH55750.1"/>
    </source>
</evidence>
<dbReference type="GO" id="GO:0008705">
    <property type="term" value="F:methionine synthase activity"/>
    <property type="evidence" value="ECO:0007669"/>
    <property type="project" value="TreeGrafter"/>
</dbReference>
<evidence type="ECO:0000256" key="6">
    <source>
        <dbReference type="ARBA" id="ARBA00023285"/>
    </source>
</evidence>
<dbReference type="GO" id="GO:0032259">
    <property type="term" value="P:methylation"/>
    <property type="evidence" value="ECO:0007669"/>
    <property type="project" value="UniProtKB-KW"/>
</dbReference>
<dbReference type="EMBL" id="BARU01018377">
    <property type="protein sequence ID" value="GAH55750.1"/>
    <property type="molecule type" value="Genomic_DNA"/>
</dbReference>
<keyword evidence="4" id="KW-0949">S-adenosyl-L-methionine</keyword>
<dbReference type="InterPro" id="IPR050554">
    <property type="entry name" value="Met_Synthase/Corrinoid"/>
</dbReference>